<dbReference type="NCBIfam" id="TIGR03558">
    <property type="entry name" value="oxido_grp_1"/>
    <property type="match status" value="1"/>
</dbReference>
<dbReference type="InterPro" id="IPR011251">
    <property type="entry name" value="Luciferase-like_dom"/>
</dbReference>
<organism evidence="3 4">
    <name type="scientific">Bacillus nakamurai</name>
    <dbReference type="NCBI Taxonomy" id="1793963"/>
    <lineage>
        <taxon>Bacteria</taxon>
        <taxon>Bacillati</taxon>
        <taxon>Bacillota</taxon>
        <taxon>Bacilli</taxon>
        <taxon>Bacillales</taxon>
        <taxon>Bacillaceae</taxon>
        <taxon>Bacillus</taxon>
    </lineage>
</organism>
<protein>
    <recommendedName>
        <fullName evidence="2">Luciferase-like domain-containing protein</fullName>
    </recommendedName>
</protein>
<evidence type="ECO:0000313" key="4">
    <source>
        <dbReference type="Proteomes" id="UP000075430"/>
    </source>
</evidence>
<dbReference type="Proteomes" id="UP000075430">
    <property type="component" value="Unassembled WGS sequence"/>
</dbReference>
<dbReference type="EMBL" id="LSBA01000023">
    <property type="protein sequence ID" value="KXZ16967.1"/>
    <property type="molecule type" value="Genomic_DNA"/>
</dbReference>
<evidence type="ECO:0000256" key="1">
    <source>
        <dbReference type="ARBA" id="ARBA00007789"/>
    </source>
</evidence>
<dbReference type="SUPFAM" id="SSF51679">
    <property type="entry name" value="Bacterial luciferase-like"/>
    <property type="match status" value="1"/>
</dbReference>
<dbReference type="RefSeq" id="WP_061522436.1">
    <property type="nucleotide sequence ID" value="NZ_JARLZY010000023.1"/>
</dbReference>
<dbReference type="GO" id="GO:0016705">
    <property type="term" value="F:oxidoreductase activity, acting on paired donors, with incorporation or reduction of molecular oxygen"/>
    <property type="evidence" value="ECO:0007669"/>
    <property type="project" value="InterPro"/>
</dbReference>
<dbReference type="PANTHER" id="PTHR30137">
    <property type="entry name" value="LUCIFERASE-LIKE MONOOXYGENASE"/>
    <property type="match status" value="1"/>
</dbReference>
<name>A0A150F5K2_9BACI</name>
<comment type="caution">
    <text evidence="3">The sequence shown here is derived from an EMBL/GenBank/DDBJ whole genome shotgun (WGS) entry which is preliminary data.</text>
</comment>
<feature type="domain" description="Luciferase-like" evidence="2">
    <location>
        <begin position="6"/>
        <end position="305"/>
    </location>
</feature>
<dbReference type="Pfam" id="PF00296">
    <property type="entry name" value="Bac_luciferase"/>
    <property type="match status" value="1"/>
</dbReference>
<dbReference type="FunFam" id="3.20.20.30:FF:000002">
    <property type="entry name" value="LLM class flavin-dependent oxidoreductase"/>
    <property type="match status" value="1"/>
</dbReference>
<dbReference type="InterPro" id="IPR019949">
    <property type="entry name" value="CmoO-like"/>
</dbReference>
<proteinExistence type="predicted"/>
<accession>A0A150F5K2</accession>
<reference evidence="4" key="1">
    <citation type="submission" date="2016-02" db="EMBL/GenBank/DDBJ databases">
        <authorList>
            <person name="Dunlap C."/>
        </authorList>
    </citation>
    <scope>NUCLEOTIDE SEQUENCE [LARGE SCALE GENOMIC DNA]</scope>
    <source>
        <strain evidence="4">NRRL B-41092</strain>
    </source>
</reference>
<dbReference type="OrthoDB" id="9780518at2"/>
<gene>
    <name evidence="3" type="ORF">AXI58_00800</name>
</gene>
<keyword evidence="4" id="KW-1185">Reference proteome</keyword>
<dbReference type="GO" id="GO:0005829">
    <property type="term" value="C:cytosol"/>
    <property type="evidence" value="ECO:0007669"/>
    <property type="project" value="TreeGrafter"/>
</dbReference>
<comment type="similarity">
    <text evidence="1">To bacterial alkanal monooxygenase alpha and beta chains.</text>
</comment>
<evidence type="ECO:0000259" key="2">
    <source>
        <dbReference type="Pfam" id="PF00296"/>
    </source>
</evidence>
<dbReference type="PANTHER" id="PTHR30137:SF19">
    <property type="entry name" value="LUCIFERASE-LIKE MONOOXYGENASE"/>
    <property type="match status" value="1"/>
</dbReference>
<dbReference type="InterPro" id="IPR036661">
    <property type="entry name" value="Luciferase-like_sf"/>
</dbReference>
<dbReference type="AlphaFoldDB" id="A0A150F5K2"/>
<evidence type="ECO:0000313" key="3">
    <source>
        <dbReference type="EMBL" id="KXZ16967.1"/>
    </source>
</evidence>
<dbReference type="InterPro" id="IPR050766">
    <property type="entry name" value="Bact_Lucif_Oxidored"/>
</dbReference>
<dbReference type="CDD" id="cd00347">
    <property type="entry name" value="Flavin_utilizing_monoxygenases"/>
    <property type="match status" value="1"/>
</dbReference>
<dbReference type="Gene3D" id="3.20.20.30">
    <property type="entry name" value="Luciferase-like domain"/>
    <property type="match status" value="1"/>
</dbReference>
<dbReference type="STRING" id="1793963.AXI58_00800"/>
<sequence length="334" mass="36636">MISLSILDQSPVSEGRSAESALQETVRLAQAAEELGYKRFWVSEHHFSKRLAGSSPEVLISHIAAKTSRIRVGSGGVMLPHYSAYKVAENFRVLEGLTPGRIDLGLGRAPGGMPIASWALNDGGKRNADQYPQQIRELTMYLHDLADDSHRFPNLTASPHIATAPDVWLLGSSGESALLSAETGAGYMFAHFINGDGGESTVAQYKRRFKPSILGQKPKTAVAVFVLCADTEEKAEELASVLDYTLLAGEQGIPLNGVPAYETVRGNSYSPYEQRRIADNRNRMIIGTKQQVKEQLLALTKAYGTEEIMAVTITHQFEDKLHSYRLLREAFAES</sequence>